<dbReference type="EMBL" id="CAKLBC010000997">
    <property type="protein sequence ID" value="CAH0489111.1"/>
    <property type="molecule type" value="Genomic_DNA"/>
</dbReference>
<keyword evidence="2" id="KW-1185">Reference proteome</keyword>
<protein>
    <submittedName>
        <fullName evidence="1">Uncharacterized protein</fullName>
    </submittedName>
</protein>
<gene>
    <name evidence="1" type="ORF">PFR001_LOCUS4548</name>
</gene>
<organism evidence="1 2">
    <name type="scientific">Peronospora farinosa</name>
    <dbReference type="NCBI Taxonomy" id="134698"/>
    <lineage>
        <taxon>Eukaryota</taxon>
        <taxon>Sar</taxon>
        <taxon>Stramenopiles</taxon>
        <taxon>Oomycota</taxon>
        <taxon>Peronosporomycetes</taxon>
        <taxon>Peronosporales</taxon>
        <taxon>Peronosporaceae</taxon>
        <taxon>Peronospora</taxon>
    </lineage>
</organism>
<sequence>MINHNVTQKVKVMFAILTCLWHYRMVFAKGRRCPCVFVADRNPAERAAYRNGFVQTASNLKLDNILTLTALAAFLSYKTERLNLER</sequence>
<comment type="caution">
    <text evidence="1">The sequence shown here is derived from an EMBL/GenBank/DDBJ whole genome shotgun (WGS) entry which is preliminary data.</text>
</comment>
<dbReference type="Proteomes" id="UP001157938">
    <property type="component" value="Unassembled WGS sequence"/>
</dbReference>
<reference evidence="1 2" key="1">
    <citation type="submission" date="2021-11" db="EMBL/GenBank/DDBJ databases">
        <authorList>
            <person name="Islam A."/>
            <person name="Islam S."/>
            <person name="Flora M.S."/>
            <person name="Rahman M."/>
            <person name="Ziaur R.M."/>
            <person name="Epstein J.H."/>
            <person name="Hassan M."/>
            <person name="Klassen M."/>
            <person name="Woodard K."/>
            <person name="Webb A."/>
            <person name="Webby R.J."/>
            <person name="El Zowalaty M.E."/>
        </authorList>
    </citation>
    <scope>NUCLEOTIDE SEQUENCE [LARGE SCALE GENOMIC DNA]</scope>
    <source>
        <strain evidence="1">Pf1</strain>
    </source>
</reference>
<accession>A0ABN8C7I4</accession>
<evidence type="ECO:0000313" key="2">
    <source>
        <dbReference type="Proteomes" id="UP001157938"/>
    </source>
</evidence>
<evidence type="ECO:0000313" key="1">
    <source>
        <dbReference type="EMBL" id="CAH0489111.1"/>
    </source>
</evidence>
<proteinExistence type="predicted"/>
<name>A0ABN8C7I4_9STRA</name>